<dbReference type="Gene3D" id="3.90.226.10">
    <property type="entry name" value="2-enoyl-CoA Hydratase, Chain A, domain 1"/>
    <property type="match status" value="1"/>
</dbReference>
<dbReference type="InterPro" id="IPR041489">
    <property type="entry name" value="PDZ_6"/>
</dbReference>
<evidence type="ECO:0000256" key="4">
    <source>
        <dbReference type="ARBA" id="ARBA00022825"/>
    </source>
</evidence>
<dbReference type="AlphaFoldDB" id="A0A1F5VJB5"/>
<dbReference type="InterPro" id="IPR004447">
    <property type="entry name" value="Peptidase_S41A"/>
</dbReference>
<dbReference type="Gene3D" id="3.30.750.44">
    <property type="match status" value="1"/>
</dbReference>
<dbReference type="CDD" id="cd07560">
    <property type="entry name" value="Peptidase_S41_CPP"/>
    <property type="match status" value="1"/>
</dbReference>
<dbReference type="EMBL" id="MFHD01000001">
    <property type="protein sequence ID" value="OGF63543.1"/>
    <property type="molecule type" value="Genomic_DNA"/>
</dbReference>
<dbReference type="PANTHER" id="PTHR32060:SF30">
    <property type="entry name" value="CARBOXY-TERMINAL PROCESSING PROTEASE CTPA"/>
    <property type="match status" value="1"/>
</dbReference>
<evidence type="ECO:0000256" key="5">
    <source>
        <dbReference type="RuleBase" id="RU004404"/>
    </source>
</evidence>
<evidence type="ECO:0000313" key="8">
    <source>
        <dbReference type="EMBL" id="OGF63543.1"/>
    </source>
</evidence>
<evidence type="ECO:0000256" key="1">
    <source>
        <dbReference type="ARBA" id="ARBA00009179"/>
    </source>
</evidence>
<evidence type="ECO:0000313" key="9">
    <source>
        <dbReference type="Proteomes" id="UP000179251"/>
    </source>
</evidence>
<keyword evidence="4 5" id="KW-0720">Serine protease</keyword>
<dbReference type="PANTHER" id="PTHR32060">
    <property type="entry name" value="TAIL-SPECIFIC PROTEASE"/>
    <property type="match status" value="1"/>
</dbReference>
<dbReference type="InterPro" id="IPR036034">
    <property type="entry name" value="PDZ_sf"/>
</dbReference>
<dbReference type="GO" id="GO:0007165">
    <property type="term" value="P:signal transduction"/>
    <property type="evidence" value="ECO:0007669"/>
    <property type="project" value="TreeGrafter"/>
</dbReference>
<dbReference type="Proteomes" id="UP000179251">
    <property type="component" value="Unassembled WGS sequence"/>
</dbReference>
<dbReference type="CDD" id="cd06782">
    <property type="entry name" value="cpPDZ_CPP-like"/>
    <property type="match status" value="1"/>
</dbReference>
<dbReference type="SMART" id="SM00228">
    <property type="entry name" value="PDZ"/>
    <property type="match status" value="1"/>
</dbReference>
<dbReference type="InterPro" id="IPR001478">
    <property type="entry name" value="PDZ"/>
</dbReference>
<dbReference type="STRING" id="1798325.A2834_04485"/>
<dbReference type="Pfam" id="PF03572">
    <property type="entry name" value="Peptidase_S41"/>
    <property type="match status" value="1"/>
</dbReference>
<protein>
    <recommendedName>
        <fullName evidence="7">PDZ domain-containing protein</fullName>
    </recommendedName>
</protein>
<dbReference type="GO" id="GO:0004175">
    <property type="term" value="F:endopeptidase activity"/>
    <property type="evidence" value="ECO:0007669"/>
    <property type="project" value="TreeGrafter"/>
</dbReference>
<dbReference type="InterPro" id="IPR005151">
    <property type="entry name" value="Tail-specific_protease"/>
</dbReference>
<feature type="chain" id="PRO_5009522000" description="PDZ domain-containing protein" evidence="6">
    <location>
        <begin position="25"/>
        <end position="458"/>
    </location>
</feature>
<evidence type="ECO:0000256" key="6">
    <source>
        <dbReference type="SAM" id="SignalP"/>
    </source>
</evidence>
<dbReference type="GO" id="GO:0030288">
    <property type="term" value="C:outer membrane-bounded periplasmic space"/>
    <property type="evidence" value="ECO:0007669"/>
    <property type="project" value="TreeGrafter"/>
</dbReference>
<dbReference type="PROSITE" id="PS50106">
    <property type="entry name" value="PDZ"/>
    <property type="match status" value="1"/>
</dbReference>
<evidence type="ECO:0000259" key="7">
    <source>
        <dbReference type="PROSITE" id="PS50106"/>
    </source>
</evidence>
<dbReference type="GO" id="GO:0008236">
    <property type="term" value="F:serine-type peptidase activity"/>
    <property type="evidence" value="ECO:0007669"/>
    <property type="project" value="UniProtKB-KW"/>
</dbReference>
<dbReference type="Gene3D" id="2.30.42.10">
    <property type="match status" value="1"/>
</dbReference>
<dbReference type="SUPFAM" id="SSF52096">
    <property type="entry name" value="ClpP/crotonase"/>
    <property type="match status" value="1"/>
</dbReference>
<evidence type="ECO:0000256" key="3">
    <source>
        <dbReference type="ARBA" id="ARBA00022801"/>
    </source>
</evidence>
<name>A0A1F5VJB5_9BACT</name>
<dbReference type="InterPro" id="IPR029045">
    <property type="entry name" value="ClpP/crotonase-like_dom_sf"/>
</dbReference>
<dbReference type="Pfam" id="PF17820">
    <property type="entry name" value="PDZ_6"/>
    <property type="match status" value="1"/>
</dbReference>
<keyword evidence="2 5" id="KW-0645">Protease</keyword>
<organism evidence="8 9">
    <name type="scientific">Candidatus Giovannonibacteria bacterium RIFCSPHIGHO2_01_FULL_45_23</name>
    <dbReference type="NCBI Taxonomy" id="1798325"/>
    <lineage>
        <taxon>Bacteria</taxon>
        <taxon>Candidatus Giovannoniibacteriota</taxon>
    </lineage>
</organism>
<evidence type="ECO:0000256" key="2">
    <source>
        <dbReference type="ARBA" id="ARBA00022670"/>
    </source>
</evidence>
<keyword evidence="6" id="KW-0732">Signal</keyword>
<sequence>MKIRTYMAAAVFLAFFVFSTAASARYDDDDDGLGWAWPNLSDACKKDERCKTFYNRSGQIFDILYYISEKYVDTLDFEKVMDDFMHGGFKRVFKALDPHSFYLNPEEAKKIYSDSPPVFVVGIYFRKEDDRVVIMEVVEGTAAEEAGLEDGDFILALDGKSTKQMTLEQVSDALDGKSGTVLEMRIFRPWLNKELVLTIIRKSVVVRAVTAEVMKDIYYVRVRSFDEMGISETINLAFLGMPEWTRGIILDIRNNPGGYKNEAEKAASLFLDEGKLIASEVDRKGKTEIIAGGARPKEWETVKNLPMVVLVDERSASASEMVAAALQDHHRAVIIGMPTFGKAIVQTRSNIFTEIFALGGGSFYLTTARLYRPNGRSLQGKGVLPDFIIPKRDGEDLEKYLAELRKNRMTESSLDSHIKGEDEGTWLEAERDKINLLQKDRQLQFAIEALKAMFSRGN</sequence>
<dbReference type="SMART" id="SM00245">
    <property type="entry name" value="TSPc"/>
    <property type="match status" value="1"/>
</dbReference>
<proteinExistence type="inferred from homology"/>
<comment type="caution">
    <text evidence="8">The sequence shown here is derived from an EMBL/GenBank/DDBJ whole genome shotgun (WGS) entry which is preliminary data.</text>
</comment>
<feature type="domain" description="PDZ" evidence="7">
    <location>
        <begin position="121"/>
        <end position="181"/>
    </location>
</feature>
<accession>A0A1F5VJB5</accession>
<gene>
    <name evidence="8" type="ORF">A2834_04485</name>
</gene>
<reference evidence="8 9" key="1">
    <citation type="journal article" date="2016" name="Nat. Commun.">
        <title>Thousands of microbial genomes shed light on interconnected biogeochemical processes in an aquifer system.</title>
        <authorList>
            <person name="Anantharaman K."/>
            <person name="Brown C.T."/>
            <person name="Hug L.A."/>
            <person name="Sharon I."/>
            <person name="Castelle C.J."/>
            <person name="Probst A.J."/>
            <person name="Thomas B.C."/>
            <person name="Singh A."/>
            <person name="Wilkins M.J."/>
            <person name="Karaoz U."/>
            <person name="Brodie E.L."/>
            <person name="Williams K.H."/>
            <person name="Hubbard S.S."/>
            <person name="Banfield J.F."/>
        </authorList>
    </citation>
    <scope>NUCLEOTIDE SEQUENCE [LARGE SCALE GENOMIC DNA]</scope>
</reference>
<dbReference type="GO" id="GO:0006508">
    <property type="term" value="P:proteolysis"/>
    <property type="evidence" value="ECO:0007669"/>
    <property type="project" value="UniProtKB-KW"/>
</dbReference>
<dbReference type="SUPFAM" id="SSF50156">
    <property type="entry name" value="PDZ domain-like"/>
    <property type="match status" value="1"/>
</dbReference>
<dbReference type="NCBIfam" id="TIGR00225">
    <property type="entry name" value="prc"/>
    <property type="match status" value="1"/>
</dbReference>
<feature type="signal peptide" evidence="6">
    <location>
        <begin position="1"/>
        <end position="24"/>
    </location>
</feature>
<keyword evidence="3 5" id="KW-0378">Hydrolase</keyword>
<comment type="similarity">
    <text evidence="1 5">Belongs to the peptidase S41A family.</text>
</comment>